<evidence type="ECO:0000313" key="3">
    <source>
        <dbReference type="Proteomes" id="UP000237073"/>
    </source>
</evidence>
<evidence type="ECO:0000313" key="2">
    <source>
        <dbReference type="EMBL" id="POP48787.1"/>
    </source>
</evidence>
<proteinExistence type="predicted"/>
<keyword evidence="3" id="KW-1185">Reference proteome</keyword>
<dbReference type="Proteomes" id="UP000237073">
    <property type="component" value="Unassembled WGS sequence"/>
</dbReference>
<dbReference type="AlphaFoldDB" id="A0A2P5GQG0"/>
<evidence type="ECO:0000313" key="4">
    <source>
        <dbReference type="Proteomes" id="UP000247005"/>
    </source>
</evidence>
<protein>
    <submittedName>
        <fullName evidence="2">Uncharacterized protein</fullName>
    </submittedName>
</protein>
<dbReference type="RefSeq" id="WP_103675715.1">
    <property type="nucleotide sequence ID" value="NZ_PQGD01000008.1"/>
</dbReference>
<reference evidence="3 4" key="1">
    <citation type="submission" date="2018-01" db="EMBL/GenBank/DDBJ databases">
        <title>Superficieibacter electus gen. nov., sp. nov., an extended-spectrum beta-lactamase possessing member of the Enterobacteriaceae family, isolated from intensive care unit surfaces.</title>
        <authorList>
            <person name="Potter R.F."/>
            <person name="D'Souza A.W."/>
        </authorList>
    </citation>
    <scope>NUCLEOTIDE SEQUENCE [LARGE SCALE GENOMIC DNA]</scope>
    <source>
        <strain evidence="2 4">BP-1</strain>
        <strain evidence="1 3">BP-2</strain>
    </source>
</reference>
<organism evidence="2 4">
    <name type="scientific">Superficieibacter electus</name>
    <dbReference type="NCBI Taxonomy" id="2022662"/>
    <lineage>
        <taxon>Bacteria</taxon>
        <taxon>Pseudomonadati</taxon>
        <taxon>Pseudomonadota</taxon>
        <taxon>Gammaproteobacteria</taxon>
        <taxon>Enterobacterales</taxon>
        <taxon>Enterobacteriaceae</taxon>
        <taxon>Superficieibacter</taxon>
    </lineage>
</organism>
<dbReference type="OrthoDB" id="6577511at2"/>
<dbReference type="EMBL" id="PQGE01000006">
    <property type="protein sequence ID" value="POP45626.1"/>
    <property type="molecule type" value="Genomic_DNA"/>
</dbReference>
<evidence type="ECO:0000313" key="1">
    <source>
        <dbReference type="EMBL" id="POP45626.1"/>
    </source>
</evidence>
<sequence>MATIPTQTHPSLSASFDASTDFTVLAEHCENLATGLLENAVPSLRMAFCGRLAACLDLLRPGLYDPIPPHLQESLTTDTLPEQQPEFTPDPELLCEYCHALTQILLAGGVSGQVEKALTGLLYELVYFFSDGLRAPRWIRTPEGVRFIEDVMKH</sequence>
<gene>
    <name evidence="2" type="ORF">CHU32_11775</name>
    <name evidence="1" type="ORF">CHU33_08845</name>
</gene>
<accession>A0A2P5GQG0</accession>
<comment type="caution">
    <text evidence="2">The sequence shown here is derived from an EMBL/GenBank/DDBJ whole genome shotgun (WGS) entry which is preliminary data.</text>
</comment>
<name>A0A2P5GQG0_9ENTR</name>
<dbReference type="Proteomes" id="UP000247005">
    <property type="component" value="Unassembled WGS sequence"/>
</dbReference>
<dbReference type="EMBL" id="PQGD01000008">
    <property type="protein sequence ID" value="POP48787.1"/>
    <property type="molecule type" value="Genomic_DNA"/>
</dbReference>